<gene>
    <name evidence="2" type="ORF">PAC_19853</name>
</gene>
<dbReference type="AlphaFoldDB" id="A0A1L7XXZ8"/>
<organism evidence="2 3">
    <name type="scientific">Phialocephala subalpina</name>
    <dbReference type="NCBI Taxonomy" id="576137"/>
    <lineage>
        <taxon>Eukaryota</taxon>
        <taxon>Fungi</taxon>
        <taxon>Dikarya</taxon>
        <taxon>Ascomycota</taxon>
        <taxon>Pezizomycotina</taxon>
        <taxon>Leotiomycetes</taxon>
        <taxon>Helotiales</taxon>
        <taxon>Mollisiaceae</taxon>
        <taxon>Phialocephala</taxon>
        <taxon>Phialocephala fortinii species complex</taxon>
    </lineage>
</organism>
<dbReference type="PANTHER" id="PTHR21310:SF58">
    <property type="entry name" value="AMINOGLYCOSIDE PHOSPHOTRANSFERASE DOMAIN-CONTAINING PROTEIN"/>
    <property type="match status" value="1"/>
</dbReference>
<dbReference type="Gene3D" id="3.90.1200.10">
    <property type="match status" value="1"/>
</dbReference>
<dbReference type="PANTHER" id="PTHR21310">
    <property type="entry name" value="AMINOGLYCOSIDE PHOSPHOTRANSFERASE-RELATED-RELATED"/>
    <property type="match status" value="1"/>
</dbReference>
<reference evidence="2 3" key="1">
    <citation type="submission" date="2016-03" db="EMBL/GenBank/DDBJ databases">
        <authorList>
            <person name="Ploux O."/>
        </authorList>
    </citation>
    <scope>NUCLEOTIDE SEQUENCE [LARGE SCALE GENOMIC DNA]</scope>
    <source>
        <strain evidence="2 3">UAMH 11012</strain>
    </source>
</reference>
<sequence>MDSDSADEISDAQVQQTLKIIQSAPFTPAEHRLLSSFVRDSVSPKATSIYLLRRISKDESSEQCDKHELWRLMTDWKCLVERFRRTIVPSRHQTLSVYGRDRGVCCLTGRSRLWWDVLGWSQTIVTPIIPDDIVDLFGCTEYVCDRPVKILYSNADDVQSNLLELLSVFLTKKQVDHLRLTVSAEPSGFEVCRKYWTLSKHAASAFREGQIQLEPNWNTKRRPDEDLNSSCYYSLWATMPVLIPLPITSKGHALRSGSEVELVTGDPDSAPLPSAFLFAIHRRFCNSLKSLEIDREILSKKSSKISIQWPSRLRKAWSARAFPWARWLWSYFPSQGRVWVYRLLLRIGASMYQKPNFWTQRVPFGLYIKHGQKKLIPKGEAPALQLVENLTNIQAPRLVESLDDGNYTYLVMTRLPGQPLMQELYTMSYPERTALANDLRKCVQQLKKIPNTNEPAICDANGGPVFDYRLPGRLGGPFHSEPEFNDFIITQDRLRDPCHARHHKICFTHADLNPNNILIHAGRLSGVVDFGCAGFFPDYWEYTKAMFGTPGLDSSFPALFEEVFGDSYRDELDAERKLWRVRPTF</sequence>
<evidence type="ECO:0000313" key="2">
    <source>
        <dbReference type="EMBL" id="CZR69952.1"/>
    </source>
</evidence>
<evidence type="ECO:0000259" key="1">
    <source>
        <dbReference type="Pfam" id="PF01636"/>
    </source>
</evidence>
<proteinExistence type="predicted"/>
<name>A0A1L7XXZ8_9HELO</name>
<protein>
    <recommendedName>
        <fullName evidence="1">Aminoglycoside phosphotransferase domain-containing protein</fullName>
    </recommendedName>
</protein>
<dbReference type="InterPro" id="IPR011009">
    <property type="entry name" value="Kinase-like_dom_sf"/>
</dbReference>
<dbReference type="Pfam" id="PF01636">
    <property type="entry name" value="APH"/>
    <property type="match status" value="1"/>
</dbReference>
<dbReference type="OrthoDB" id="2906425at2759"/>
<dbReference type="EMBL" id="FJOG01000086">
    <property type="protein sequence ID" value="CZR69952.1"/>
    <property type="molecule type" value="Genomic_DNA"/>
</dbReference>
<evidence type="ECO:0000313" key="3">
    <source>
        <dbReference type="Proteomes" id="UP000184330"/>
    </source>
</evidence>
<dbReference type="STRING" id="576137.A0A1L7XXZ8"/>
<dbReference type="Proteomes" id="UP000184330">
    <property type="component" value="Unassembled WGS sequence"/>
</dbReference>
<dbReference type="InterPro" id="IPR051678">
    <property type="entry name" value="AGP_Transferase"/>
</dbReference>
<keyword evidence="3" id="KW-1185">Reference proteome</keyword>
<dbReference type="SUPFAM" id="SSF56112">
    <property type="entry name" value="Protein kinase-like (PK-like)"/>
    <property type="match status" value="1"/>
</dbReference>
<feature type="domain" description="Aminoglycoside phosphotransferase" evidence="1">
    <location>
        <begin position="393"/>
        <end position="546"/>
    </location>
</feature>
<accession>A0A1L7XXZ8</accession>
<dbReference type="CDD" id="cd05120">
    <property type="entry name" value="APH_ChoK_like"/>
    <property type="match status" value="1"/>
</dbReference>
<dbReference type="InterPro" id="IPR002575">
    <property type="entry name" value="Aminoglycoside_PTrfase"/>
</dbReference>